<keyword evidence="4" id="KW-0808">Transferase</keyword>
<dbReference type="InterPro" id="IPR018247">
    <property type="entry name" value="EF_Hand_1_Ca_BS"/>
</dbReference>
<accession>A0A1A8W2Y8</accession>
<dbReference type="GO" id="GO:0005509">
    <property type="term" value="F:calcium ion binding"/>
    <property type="evidence" value="ECO:0007669"/>
    <property type="project" value="InterPro"/>
</dbReference>
<feature type="compositionally biased region" description="Basic residues" evidence="2">
    <location>
        <begin position="191"/>
        <end position="202"/>
    </location>
</feature>
<dbReference type="PROSITE" id="PS00018">
    <property type="entry name" value="EF_HAND_1"/>
    <property type="match status" value="2"/>
</dbReference>
<dbReference type="SMART" id="SM00054">
    <property type="entry name" value="EFh"/>
    <property type="match status" value="3"/>
</dbReference>
<evidence type="ECO:0000259" key="3">
    <source>
        <dbReference type="PROSITE" id="PS50222"/>
    </source>
</evidence>
<organism evidence="4 5">
    <name type="scientific">Plasmodium malariae</name>
    <dbReference type="NCBI Taxonomy" id="5858"/>
    <lineage>
        <taxon>Eukaryota</taxon>
        <taxon>Sar</taxon>
        <taxon>Alveolata</taxon>
        <taxon>Apicomplexa</taxon>
        <taxon>Aconoidasida</taxon>
        <taxon>Haemosporida</taxon>
        <taxon>Plasmodiidae</taxon>
        <taxon>Plasmodium</taxon>
        <taxon>Plasmodium (Plasmodium)</taxon>
    </lineage>
</organism>
<keyword evidence="1" id="KW-0106">Calcium</keyword>
<evidence type="ECO:0000313" key="4">
    <source>
        <dbReference type="EMBL" id="SBS85515.1"/>
    </source>
</evidence>
<evidence type="ECO:0000313" key="5">
    <source>
        <dbReference type="Proteomes" id="UP000078597"/>
    </source>
</evidence>
<evidence type="ECO:0000256" key="2">
    <source>
        <dbReference type="SAM" id="MobiDB-lite"/>
    </source>
</evidence>
<dbReference type="Gene3D" id="1.10.238.10">
    <property type="entry name" value="EF-hand"/>
    <property type="match status" value="1"/>
</dbReference>
<feature type="non-terminal residue" evidence="4">
    <location>
        <position position="1"/>
    </location>
</feature>
<feature type="region of interest" description="Disordered" evidence="2">
    <location>
        <begin position="177"/>
        <end position="202"/>
    </location>
</feature>
<dbReference type="EMBL" id="FLQW01000707">
    <property type="protein sequence ID" value="SBS85515.1"/>
    <property type="molecule type" value="Genomic_DNA"/>
</dbReference>
<evidence type="ECO:0000256" key="1">
    <source>
        <dbReference type="ARBA" id="ARBA00022837"/>
    </source>
</evidence>
<dbReference type="Pfam" id="PF13499">
    <property type="entry name" value="EF-hand_7"/>
    <property type="match status" value="1"/>
</dbReference>
<gene>
    <name evidence="4" type="ORF">PMALA_012950</name>
</gene>
<dbReference type="SUPFAM" id="SSF47473">
    <property type="entry name" value="EF-hand"/>
    <property type="match status" value="1"/>
</dbReference>
<protein>
    <submittedName>
        <fullName evidence="4">Calcium-dependent protein kinase 6, putative (CDPK6)</fullName>
    </submittedName>
</protein>
<feature type="domain" description="EF-hand" evidence="3">
    <location>
        <begin position="119"/>
        <end position="154"/>
    </location>
</feature>
<dbReference type="Proteomes" id="UP000078597">
    <property type="component" value="Unassembled WGS sequence"/>
</dbReference>
<sequence length="202" mass="23762">LLHHPWFQGYLDPVEISPGTMNNIKSYMKHSNIRNIIVNIMAHELSIINNNVKYINELFFKIDTNHNGSLSHREIYTVLSNAGIKKWDINRIVQALDINDRGSITYTEFIAGCYRWKNIESTFLKAAFNKIDKDEDGYISKSDIFSLVQDKDIDSNDIDNFFSSVFSIKRDLSKDKRINKRKRERSESKGKKERKRRKKTKR</sequence>
<dbReference type="PROSITE" id="PS50222">
    <property type="entry name" value="EF_HAND_2"/>
    <property type="match status" value="2"/>
</dbReference>
<keyword evidence="4" id="KW-0418">Kinase</keyword>
<dbReference type="InterPro" id="IPR002048">
    <property type="entry name" value="EF_hand_dom"/>
</dbReference>
<dbReference type="Pfam" id="PF13405">
    <property type="entry name" value="EF-hand_6"/>
    <property type="match status" value="1"/>
</dbReference>
<name>A0A1A8W2Y8_PLAMA</name>
<dbReference type="GO" id="GO:0016301">
    <property type="term" value="F:kinase activity"/>
    <property type="evidence" value="ECO:0007669"/>
    <property type="project" value="UniProtKB-KW"/>
</dbReference>
<dbReference type="AlphaFoldDB" id="A0A1A8W2Y8"/>
<proteinExistence type="predicted"/>
<dbReference type="InterPro" id="IPR011992">
    <property type="entry name" value="EF-hand-dom_pair"/>
</dbReference>
<feature type="domain" description="EF-hand" evidence="3">
    <location>
        <begin position="50"/>
        <end position="85"/>
    </location>
</feature>
<reference evidence="5" key="1">
    <citation type="submission" date="2016-05" db="EMBL/GenBank/DDBJ databases">
        <authorList>
            <person name="Naeem Raeece"/>
        </authorList>
    </citation>
    <scope>NUCLEOTIDE SEQUENCE [LARGE SCALE GENOMIC DNA]</scope>
</reference>
<dbReference type="VEuPathDB" id="PlasmoDB:PmUG01_09032000"/>